<organism evidence="2 3">
    <name type="scientific">Parapedobacter deserti</name>
    <dbReference type="NCBI Taxonomy" id="1912957"/>
    <lineage>
        <taxon>Bacteria</taxon>
        <taxon>Pseudomonadati</taxon>
        <taxon>Bacteroidota</taxon>
        <taxon>Sphingobacteriia</taxon>
        <taxon>Sphingobacteriales</taxon>
        <taxon>Sphingobacteriaceae</taxon>
        <taxon>Parapedobacter</taxon>
    </lineage>
</organism>
<sequence length="217" mass="24254">MKTQGMTLMILFAMGSFESNAQPSKAERTGHTSEIAQILTDRLTNNPVIVNEGEGETLEIMGSKLSFKLTTETTHNQTGLYEVTLAPQVTGAKLHYHRFMDETFVVTQGTLTIQLIDREVEVAKGGVVHIPRFTPHGFYNGTSQEVKALMLFNPPQQREDFFRGMKMVLSEDPVDPAKFLQLYHKYDSHPIDESEAADVLQRIKTDVTAGPLPESAR</sequence>
<dbReference type="InterPro" id="IPR014710">
    <property type="entry name" value="RmlC-like_jellyroll"/>
</dbReference>
<dbReference type="PANTHER" id="PTHR36440:SF1">
    <property type="entry name" value="PUTATIVE (AFU_ORTHOLOGUE AFUA_8G07350)-RELATED"/>
    <property type="match status" value="1"/>
</dbReference>
<dbReference type="Pfam" id="PF07883">
    <property type="entry name" value="Cupin_2"/>
    <property type="match status" value="1"/>
</dbReference>
<evidence type="ECO:0000259" key="1">
    <source>
        <dbReference type="Pfam" id="PF07883"/>
    </source>
</evidence>
<evidence type="ECO:0000313" key="3">
    <source>
        <dbReference type="Proteomes" id="UP001595526"/>
    </source>
</evidence>
<dbReference type="Gene3D" id="2.60.120.10">
    <property type="entry name" value="Jelly Rolls"/>
    <property type="match status" value="1"/>
</dbReference>
<gene>
    <name evidence="2" type="ORF">ACFOET_05085</name>
</gene>
<feature type="domain" description="Cupin type-2" evidence="1">
    <location>
        <begin position="82"/>
        <end position="151"/>
    </location>
</feature>
<dbReference type="SUPFAM" id="SSF51182">
    <property type="entry name" value="RmlC-like cupins"/>
    <property type="match status" value="1"/>
</dbReference>
<comment type="caution">
    <text evidence="2">The sequence shown here is derived from an EMBL/GenBank/DDBJ whole genome shotgun (WGS) entry which is preliminary data.</text>
</comment>
<proteinExistence type="predicted"/>
<dbReference type="PANTHER" id="PTHR36440">
    <property type="entry name" value="PUTATIVE (AFU_ORTHOLOGUE AFUA_8G07350)-RELATED"/>
    <property type="match status" value="1"/>
</dbReference>
<name>A0ABV7JG10_9SPHI</name>
<dbReference type="EMBL" id="JBHRTA010000009">
    <property type="protein sequence ID" value="MFC3196984.1"/>
    <property type="molecule type" value="Genomic_DNA"/>
</dbReference>
<dbReference type="Proteomes" id="UP001595526">
    <property type="component" value="Unassembled WGS sequence"/>
</dbReference>
<dbReference type="InterPro" id="IPR011051">
    <property type="entry name" value="RmlC_Cupin_sf"/>
</dbReference>
<keyword evidence="3" id="KW-1185">Reference proteome</keyword>
<dbReference type="InterPro" id="IPR053146">
    <property type="entry name" value="QDO-like"/>
</dbReference>
<protein>
    <submittedName>
        <fullName evidence="2">Cupin domain-containing protein</fullName>
    </submittedName>
</protein>
<dbReference type="InterPro" id="IPR013096">
    <property type="entry name" value="Cupin_2"/>
</dbReference>
<reference evidence="3" key="1">
    <citation type="journal article" date="2019" name="Int. J. Syst. Evol. Microbiol.">
        <title>The Global Catalogue of Microorganisms (GCM) 10K type strain sequencing project: providing services to taxonomists for standard genome sequencing and annotation.</title>
        <authorList>
            <consortium name="The Broad Institute Genomics Platform"/>
            <consortium name="The Broad Institute Genome Sequencing Center for Infectious Disease"/>
            <person name="Wu L."/>
            <person name="Ma J."/>
        </authorList>
    </citation>
    <scope>NUCLEOTIDE SEQUENCE [LARGE SCALE GENOMIC DNA]</scope>
    <source>
        <strain evidence="3">KCTC 52416</strain>
    </source>
</reference>
<evidence type="ECO:0000313" key="2">
    <source>
        <dbReference type="EMBL" id="MFC3196984.1"/>
    </source>
</evidence>
<accession>A0ABV7JG10</accession>